<comment type="caution">
    <text evidence="1">The sequence shown here is derived from an EMBL/GenBank/DDBJ whole genome shotgun (WGS) entry which is preliminary data.</text>
</comment>
<reference evidence="1 2" key="1">
    <citation type="submission" date="2016-07" db="EMBL/GenBank/DDBJ databases">
        <title>Pervasive Adenine N6-methylation of Active Genes in Fungi.</title>
        <authorList>
            <consortium name="DOE Joint Genome Institute"/>
            <person name="Mondo S.J."/>
            <person name="Dannebaum R.O."/>
            <person name="Kuo R.C."/>
            <person name="Labutti K."/>
            <person name="Haridas S."/>
            <person name="Kuo A."/>
            <person name="Salamov A."/>
            <person name="Ahrendt S.R."/>
            <person name="Lipzen A."/>
            <person name="Sullivan W."/>
            <person name="Andreopoulos W.B."/>
            <person name="Clum A."/>
            <person name="Lindquist E."/>
            <person name="Daum C."/>
            <person name="Ramamoorthy G.K."/>
            <person name="Gryganskyi A."/>
            <person name="Culley D."/>
            <person name="Magnuson J.K."/>
            <person name="James T.Y."/>
            <person name="O'Malley M.A."/>
            <person name="Stajich J.E."/>
            <person name="Spatafora J.W."/>
            <person name="Visel A."/>
            <person name="Grigoriev I.V."/>
        </authorList>
    </citation>
    <scope>NUCLEOTIDE SEQUENCE [LARGE SCALE GENOMIC DNA]</scope>
    <source>
        <strain evidence="1 2">NRRL 3116</strain>
    </source>
</reference>
<dbReference type="RefSeq" id="XP_021875006.1">
    <property type="nucleotide sequence ID" value="XM_022021226.1"/>
</dbReference>
<dbReference type="EMBL" id="MCFF01000124">
    <property type="protein sequence ID" value="ORY88694.1"/>
    <property type="molecule type" value="Genomic_DNA"/>
</dbReference>
<proteinExistence type="predicted"/>
<dbReference type="AlphaFoldDB" id="A0A1Y2FZP8"/>
<dbReference type="GeneID" id="33563070"/>
<dbReference type="Proteomes" id="UP000193648">
    <property type="component" value="Unassembled WGS sequence"/>
</dbReference>
<dbReference type="InParanoid" id="A0A1Y2FZP8"/>
<gene>
    <name evidence="1" type="ORF">BCR41DRAFT_315925</name>
</gene>
<evidence type="ECO:0000313" key="2">
    <source>
        <dbReference type="Proteomes" id="UP000193648"/>
    </source>
</evidence>
<keyword evidence="2" id="KW-1185">Reference proteome</keyword>
<dbReference type="OrthoDB" id="3444765at2759"/>
<protein>
    <submittedName>
        <fullName evidence="1">Uncharacterized protein</fullName>
    </submittedName>
</protein>
<sequence length="145" mass="16676">MPLDVLGRTRATLIKSASLQPWPEGIPSKRESSARVDYVPALCTHRPSLLPIEWLSEAFGLDFGSWQQQLESEKLSKLGHLEENSVNHRIFERILRSLVFRRACLFDSLTDAGNVKIYIFPQNSISNQVRLPAELKHINKRRKRN</sequence>
<dbReference type="STRING" id="64571.A0A1Y2FZP8"/>
<evidence type="ECO:0000313" key="1">
    <source>
        <dbReference type="EMBL" id="ORY88694.1"/>
    </source>
</evidence>
<organism evidence="1 2">
    <name type="scientific">Lobosporangium transversale</name>
    <dbReference type="NCBI Taxonomy" id="64571"/>
    <lineage>
        <taxon>Eukaryota</taxon>
        <taxon>Fungi</taxon>
        <taxon>Fungi incertae sedis</taxon>
        <taxon>Mucoromycota</taxon>
        <taxon>Mortierellomycotina</taxon>
        <taxon>Mortierellomycetes</taxon>
        <taxon>Mortierellales</taxon>
        <taxon>Mortierellaceae</taxon>
        <taxon>Lobosporangium</taxon>
    </lineage>
</organism>
<accession>A0A1Y2FZP8</accession>
<name>A0A1Y2FZP8_9FUNG</name>